<gene>
    <name evidence="8" type="ORF">MKW94_019977</name>
</gene>
<feature type="transmembrane region" description="Helical" evidence="6">
    <location>
        <begin position="170"/>
        <end position="192"/>
    </location>
</feature>
<dbReference type="InterPro" id="IPR039698">
    <property type="entry name" value="Dfg10/SRD5A3"/>
</dbReference>
<proteinExistence type="predicted"/>
<dbReference type="Pfam" id="PF02544">
    <property type="entry name" value="Steroid_dh"/>
    <property type="match status" value="1"/>
</dbReference>
<protein>
    <recommendedName>
        <fullName evidence="7">3-oxo-5-alpha-steroid 4-dehydrogenase C-terminal domain-containing protein</fullName>
    </recommendedName>
</protein>
<dbReference type="Gene3D" id="1.20.120.1630">
    <property type="match status" value="1"/>
</dbReference>
<dbReference type="Proteomes" id="UP001177140">
    <property type="component" value="Unassembled WGS sequence"/>
</dbReference>
<evidence type="ECO:0000256" key="5">
    <source>
        <dbReference type="ARBA" id="ARBA00023136"/>
    </source>
</evidence>
<comment type="pathway">
    <text evidence="2">Protein modification; protein glycosylation.</text>
</comment>
<dbReference type="GO" id="GO:0006488">
    <property type="term" value="P:dolichol-linked oligosaccharide biosynthetic process"/>
    <property type="evidence" value="ECO:0007669"/>
    <property type="project" value="InterPro"/>
</dbReference>
<dbReference type="GO" id="GO:0005783">
    <property type="term" value="C:endoplasmic reticulum"/>
    <property type="evidence" value="ECO:0007669"/>
    <property type="project" value="TreeGrafter"/>
</dbReference>
<feature type="domain" description="3-oxo-5-alpha-steroid 4-dehydrogenase C-terminal" evidence="7">
    <location>
        <begin position="223"/>
        <end position="350"/>
    </location>
</feature>
<comment type="subcellular location">
    <subcellularLocation>
        <location evidence="1">Endomembrane system</location>
        <topology evidence="1">Multi-pass membrane protein</topology>
    </subcellularLocation>
</comment>
<name>A0AA41VVN8_PAPNU</name>
<accession>A0AA41VVN8</accession>
<evidence type="ECO:0000256" key="1">
    <source>
        <dbReference type="ARBA" id="ARBA00004127"/>
    </source>
</evidence>
<dbReference type="GO" id="GO:0016095">
    <property type="term" value="P:polyprenol catabolic process"/>
    <property type="evidence" value="ECO:0007669"/>
    <property type="project" value="TreeGrafter"/>
</dbReference>
<evidence type="ECO:0000313" key="8">
    <source>
        <dbReference type="EMBL" id="MCL7048094.1"/>
    </source>
</evidence>
<evidence type="ECO:0000313" key="9">
    <source>
        <dbReference type="Proteomes" id="UP001177140"/>
    </source>
</evidence>
<feature type="transmembrane region" description="Helical" evidence="6">
    <location>
        <begin position="69"/>
        <end position="91"/>
    </location>
</feature>
<evidence type="ECO:0000256" key="2">
    <source>
        <dbReference type="ARBA" id="ARBA00004922"/>
    </source>
</evidence>
<evidence type="ECO:0000256" key="3">
    <source>
        <dbReference type="ARBA" id="ARBA00022692"/>
    </source>
</evidence>
<keyword evidence="4 6" id="KW-1133">Transmembrane helix</keyword>
<keyword evidence="3 6" id="KW-0812">Transmembrane</keyword>
<dbReference type="InterPro" id="IPR001104">
    <property type="entry name" value="3-oxo-5_a-steroid_4-DH_C"/>
</dbReference>
<dbReference type="AlphaFoldDB" id="A0AA41VVN8"/>
<dbReference type="GO" id="GO:0003865">
    <property type="term" value="F:3-oxo-5-alpha-steroid 4-dehydrogenase activity"/>
    <property type="evidence" value="ECO:0007669"/>
    <property type="project" value="TreeGrafter"/>
</dbReference>
<organism evidence="8 9">
    <name type="scientific">Papaver nudicaule</name>
    <name type="common">Iceland poppy</name>
    <dbReference type="NCBI Taxonomy" id="74823"/>
    <lineage>
        <taxon>Eukaryota</taxon>
        <taxon>Viridiplantae</taxon>
        <taxon>Streptophyta</taxon>
        <taxon>Embryophyta</taxon>
        <taxon>Tracheophyta</taxon>
        <taxon>Spermatophyta</taxon>
        <taxon>Magnoliopsida</taxon>
        <taxon>Ranunculales</taxon>
        <taxon>Papaveraceae</taxon>
        <taxon>Papaveroideae</taxon>
        <taxon>Papaver</taxon>
    </lineage>
</organism>
<evidence type="ECO:0000256" key="6">
    <source>
        <dbReference type="SAM" id="Phobius"/>
    </source>
</evidence>
<dbReference type="EMBL" id="JAJJMA010300817">
    <property type="protein sequence ID" value="MCL7048094.1"/>
    <property type="molecule type" value="Genomic_DNA"/>
</dbReference>
<dbReference type="PANTHER" id="PTHR14624">
    <property type="entry name" value="DFG10 PROTEIN"/>
    <property type="match status" value="1"/>
</dbReference>
<evidence type="ECO:0000259" key="7">
    <source>
        <dbReference type="Pfam" id="PF02544"/>
    </source>
</evidence>
<dbReference type="PANTHER" id="PTHR14624:SF0">
    <property type="entry name" value="POLYPRENOL REDUCTASE"/>
    <property type="match status" value="1"/>
</dbReference>
<keyword evidence="5 6" id="KW-0472">Membrane</keyword>
<reference evidence="8" key="1">
    <citation type="submission" date="2022-03" db="EMBL/GenBank/DDBJ databases">
        <title>A functionally conserved STORR gene fusion in Papaver species that diverged 16.8 million years ago.</title>
        <authorList>
            <person name="Catania T."/>
        </authorList>
    </citation>
    <scope>NUCLEOTIDE SEQUENCE</scope>
    <source>
        <strain evidence="8">S-191538</strain>
    </source>
</reference>
<dbReference type="PROSITE" id="PS50244">
    <property type="entry name" value="S5A_REDUCTASE"/>
    <property type="match status" value="1"/>
</dbReference>
<feature type="transmembrane region" description="Helical" evidence="6">
    <location>
        <begin position="20"/>
        <end position="48"/>
    </location>
</feature>
<sequence>MFSLGSLLKMEIKVDELLSAAWLAGILPILVASIPCRFSHLQGIISGFAKRGKTLRSSSSQKFTVPQRFFLHFYVVAVLWTTLLLVMTWSYAYKMVPFGSDSLHFSTVASHLTGGSHIFSMHKSHVTSVEHGYRVWRSVFLLILMEIQVVRRLYETIYVFDYSPSARMHIMGYFTGMFFYTAAPLSLCSVCAPEVFNFAIHRVAEFIVKGRDKMLIRPISEIDWLVYVQPLTALEWVQWVGAAIFIWGWIHQRRCHAILGSLREQKEQNDIYVIPYGDWFRFVSSPHYLAEIVIYGGLLFASGGSDLTIWLLFGFVVANLTFAAAETHKWYIEKFAKYPSERRAILPFVY</sequence>
<comment type="caution">
    <text evidence="8">The sequence shown here is derived from an EMBL/GenBank/DDBJ whole genome shotgun (WGS) entry which is preliminary data.</text>
</comment>
<keyword evidence="9" id="KW-1185">Reference proteome</keyword>
<evidence type="ECO:0000256" key="4">
    <source>
        <dbReference type="ARBA" id="ARBA00022989"/>
    </source>
</evidence>